<dbReference type="FunFam" id="1.10.10.10:FF:000056">
    <property type="entry name" value="IclR family transcriptional regulator"/>
    <property type="match status" value="1"/>
</dbReference>
<sequence>MSSTANGRSEGPQGAAASLLNGLRVLEAFGVDDTTLGVTDVSQRVGLHKSTVSRILSGLAEAGYVHRDPTTGRYRLGLGVISLAGPLLAELDVRRLAQGELEQLTKHTRETSALSVWNGTEAVVVEQIPSPQFVKHTAYIGTRYDRYESSSVRLFLAHLPSGEVATLLDSGQISRVPGDALDGDVEPHLAQVHTDGFAINDGCTDAQEFGISAPVYDYAGSLVGCVTLSAPRARIGQSDVPRLVSEVRRCVTRISDGFGAHPRSAVAGIRSHG</sequence>
<dbReference type="Gene3D" id="3.30.450.40">
    <property type="match status" value="1"/>
</dbReference>
<proteinExistence type="predicted"/>
<evidence type="ECO:0000256" key="6">
    <source>
        <dbReference type="ARBA" id="ARBA00070406"/>
    </source>
</evidence>
<dbReference type="GO" id="GO:0006071">
    <property type="term" value="P:glycerol metabolic process"/>
    <property type="evidence" value="ECO:0007669"/>
    <property type="project" value="UniProtKB-KW"/>
</dbReference>
<dbReference type="InterPro" id="IPR036388">
    <property type="entry name" value="WH-like_DNA-bd_sf"/>
</dbReference>
<evidence type="ECO:0000256" key="5">
    <source>
        <dbReference type="ARBA" id="ARBA00058938"/>
    </source>
</evidence>
<dbReference type="RefSeq" id="WP_148599503.1">
    <property type="nucleotide sequence ID" value="NZ_VSLD01000001.1"/>
</dbReference>
<dbReference type="PROSITE" id="PS51077">
    <property type="entry name" value="HTH_ICLR"/>
    <property type="match status" value="1"/>
</dbReference>
<dbReference type="Gene3D" id="1.10.10.10">
    <property type="entry name" value="Winged helix-like DNA-binding domain superfamily/Winged helix DNA-binding domain"/>
    <property type="match status" value="1"/>
</dbReference>
<feature type="domain" description="IclR-ED" evidence="8">
    <location>
        <begin position="79"/>
        <end position="260"/>
    </location>
</feature>
<dbReference type="InterPro" id="IPR005471">
    <property type="entry name" value="Tscrpt_reg_IclR_N"/>
</dbReference>
<comment type="function">
    <text evidence="5">May be an activator protein for the gylABX operon.</text>
</comment>
<keyword evidence="2" id="KW-0805">Transcription regulation</keyword>
<protein>
    <recommendedName>
        <fullName evidence="6">Glycerol operon regulatory protein</fullName>
    </recommendedName>
</protein>
<evidence type="ECO:0000256" key="1">
    <source>
        <dbReference type="ARBA" id="ARBA00022798"/>
    </source>
</evidence>
<evidence type="ECO:0000256" key="2">
    <source>
        <dbReference type="ARBA" id="ARBA00023015"/>
    </source>
</evidence>
<dbReference type="CDD" id="cd00090">
    <property type="entry name" value="HTH_ARSR"/>
    <property type="match status" value="1"/>
</dbReference>
<dbReference type="InterPro" id="IPR036390">
    <property type="entry name" value="WH_DNA-bd_sf"/>
</dbReference>
<dbReference type="Proteomes" id="UP000323410">
    <property type="component" value="Unassembled WGS sequence"/>
</dbReference>
<evidence type="ECO:0000313" key="9">
    <source>
        <dbReference type="EMBL" id="TYD00196.1"/>
    </source>
</evidence>
<keyword evidence="3" id="KW-0238">DNA-binding</keyword>
<organism evidence="9 10">
    <name type="scientific">Arthrobacter echini</name>
    <dbReference type="NCBI Taxonomy" id="1529066"/>
    <lineage>
        <taxon>Bacteria</taxon>
        <taxon>Bacillati</taxon>
        <taxon>Actinomycetota</taxon>
        <taxon>Actinomycetes</taxon>
        <taxon>Micrococcales</taxon>
        <taxon>Micrococcaceae</taxon>
        <taxon>Arthrobacter</taxon>
    </lineage>
</organism>
<dbReference type="Pfam" id="PF01614">
    <property type="entry name" value="IclR_C"/>
    <property type="match status" value="1"/>
</dbReference>
<dbReference type="SMART" id="SM00346">
    <property type="entry name" value="HTH_ICLR"/>
    <property type="match status" value="1"/>
</dbReference>
<dbReference type="AlphaFoldDB" id="A0A5D0XU33"/>
<keyword evidence="10" id="KW-1185">Reference proteome</keyword>
<evidence type="ECO:0000256" key="3">
    <source>
        <dbReference type="ARBA" id="ARBA00023125"/>
    </source>
</evidence>
<dbReference type="EMBL" id="VSLD01000001">
    <property type="protein sequence ID" value="TYD00196.1"/>
    <property type="molecule type" value="Genomic_DNA"/>
</dbReference>
<dbReference type="GO" id="GO:0045892">
    <property type="term" value="P:negative regulation of DNA-templated transcription"/>
    <property type="evidence" value="ECO:0007669"/>
    <property type="project" value="TreeGrafter"/>
</dbReference>
<evidence type="ECO:0000256" key="4">
    <source>
        <dbReference type="ARBA" id="ARBA00023163"/>
    </source>
</evidence>
<keyword evidence="1" id="KW-0319">Glycerol metabolism</keyword>
<evidence type="ECO:0000259" key="8">
    <source>
        <dbReference type="PROSITE" id="PS51078"/>
    </source>
</evidence>
<feature type="domain" description="HTH iclR-type" evidence="7">
    <location>
        <begin position="16"/>
        <end position="78"/>
    </location>
</feature>
<comment type="caution">
    <text evidence="9">The sequence shown here is derived from an EMBL/GenBank/DDBJ whole genome shotgun (WGS) entry which is preliminary data.</text>
</comment>
<dbReference type="PANTHER" id="PTHR30136">
    <property type="entry name" value="HELIX-TURN-HELIX TRANSCRIPTIONAL REGULATOR, ICLR FAMILY"/>
    <property type="match status" value="1"/>
</dbReference>
<gene>
    <name evidence="9" type="ORF">FQ377_01670</name>
</gene>
<dbReference type="SUPFAM" id="SSF46785">
    <property type="entry name" value="Winged helix' DNA-binding domain"/>
    <property type="match status" value="1"/>
</dbReference>
<dbReference type="OrthoDB" id="4924204at2"/>
<dbReference type="InterPro" id="IPR050707">
    <property type="entry name" value="HTH_MetabolicPath_Reg"/>
</dbReference>
<keyword evidence="4" id="KW-0804">Transcription</keyword>
<accession>A0A5D0XU33</accession>
<dbReference type="GO" id="GO:0003677">
    <property type="term" value="F:DNA binding"/>
    <property type="evidence" value="ECO:0007669"/>
    <property type="project" value="UniProtKB-KW"/>
</dbReference>
<dbReference type="Pfam" id="PF09339">
    <property type="entry name" value="HTH_IclR"/>
    <property type="match status" value="1"/>
</dbReference>
<evidence type="ECO:0000313" key="10">
    <source>
        <dbReference type="Proteomes" id="UP000323410"/>
    </source>
</evidence>
<dbReference type="InterPro" id="IPR029016">
    <property type="entry name" value="GAF-like_dom_sf"/>
</dbReference>
<dbReference type="GO" id="GO:0003700">
    <property type="term" value="F:DNA-binding transcription factor activity"/>
    <property type="evidence" value="ECO:0007669"/>
    <property type="project" value="TreeGrafter"/>
</dbReference>
<reference evidence="9 10" key="1">
    <citation type="submission" date="2019-08" db="EMBL/GenBank/DDBJ databases">
        <title>Genone of Arthrobacter echini P9.</title>
        <authorList>
            <person name="Bowman J.P."/>
        </authorList>
    </citation>
    <scope>NUCLEOTIDE SEQUENCE [LARGE SCALE GENOMIC DNA]</scope>
    <source>
        <strain evidence="9 10">P9</strain>
    </source>
</reference>
<dbReference type="PANTHER" id="PTHR30136:SF24">
    <property type="entry name" value="HTH-TYPE TRANSCRIPTIONAL REPRESSOR ALLR"/>
    <property type="match status" value="1"/>
</dbReference>
<dbReference type="SUPFAM" id="SSF55781">
    <property type="entry name" value="GAF domain-like"/>
    <property type="match status" value="1"/>
</dbReference>
<name>A0A5D0XU33_9MICC</name>
<dbReference type="PROSITE" id="PS51078">
    <property type="entry name" value="ICLR_ED"/>
    <property type="match status" value="1"/>
</dbReference>
<dbReference type="InterPro" id="IPR011991">
    <property type="entry name" value="ArsR-like_HTH"/>
</dbReference>
<evidence type="ECO:0000259" key="7">
    <source>
        <dbReference type="PROSITE" id="PS51077"/>
    </source>
</evidence>
<dbReference type="InterPro" id="IPR014757">
    <property type="entry name" value="Tscrpt_reg_IclR_C"/>
</dbReference>